<dbReference type="OMA" id="ERRYNTK"/>
<feature type="compositionally biased region" description="Basic and acidic residues" evidence="1">
    <location>
        <begin position="250"/>
        <end position="263"/>
    </location>
</feature>
<feature type="compositionally biased region" description="Gly residues" evidence="1">
    <location>
        <begin position="205"/>
        <end position="215"/>
    </location>
</feature>
<feature type="region of interest" description="Disordered" evidence="1">
    <location>
        <begin position="398"/>
        <end position="419"/>
    </location>
</feature>
<evidence type="ECO:0000313" key="2">
    <source>
        <dbReference type="EMBL" id="PNW80644.1"/>
    </source>
</evidence>
<dbReference type="EMBL" id="CM008968">
    <property type="protein sequence ID" value="PNW80644.1"/>
    <property type="molecule type" value="Genomic_DNA"/>
</dbReference>
<gene>
    <name evidence="2" type="ORF">CHLRE_07g325721v5</name>
</gene>
<proteinExistence type="predicted"/>
<feature type="compositionally biased region" description="Gly residues" evidence="1">
    <location>
        <begin position="607"/>
        <end position="617"/>
    </location>
</feature>
<dbReference type="Proteomes" id="UP000006906">
    <property type="component" value="Chromosome 7"/>
</dbReference>
<dbReference type="AlphaFoldDB" id="A0A2K3DJC7"/>
<dbReference type="OrthoDB" id="549826at2759"/>
<evidence type="ECO:0000256" key="1">
    <source>
        <dbReference type="SAM" id="MobiDB-lite"/>
    </source>
</evidence>
<feature type="region of interest" description="Disordered" evidence="1">
    <location>
        <begin position="554"/>
        <end position="632"/>
    </location>
</feature>
<feature type="compositionally biased region" description="Low complexity" evidence="1">
    <location>
        <begin position="216"/>
        <end position="229"/>
    </location>
</feature>
<feature type="compositionally biased region" description="Gly residues" evidence="1">
    <location>
        <begin position="504"/>
        <end position="526"/>
    </location>
</feature>
<feature type="region of interest" description="Disordered" evidence="1">
    <location>
        <begin position="646"/>
        <end position="683"/>
    </location>
</feature>
<reference evidence="2 3" key="1">
    <citation type="journal article" date="2007" name="Science">
        <title>The Chlamydomonas genome reveals the evolution of key animal and plant functions.</title>
        <authorList>
            <person name="Merchant S.S."/>
            <person name="Prochnik S.E."/>
            <person name="Vallon O."/>
            <person name="Harris E.H."/>
            <person name="Karpowicz S.J."/>
            <person name="Witman G.B."/>
            <person name="Terry A."/>
            <person name="Salamov A."/>
            <person name="Fritz-Laylin L.K."/>
            <person name="Marechal-Drouard L."/>
            <person name="Marshall W.F."/>
            <person name="Qu L.H."/>
            <person name="Nelson D.R."/>
            <person name="Sanderfoot A.A."/>
            <person name="Spalding M.H."/>
            <person name="Kapitonov V.V."/>
            <person name="Ren Q."/>
            <person name="Ferris P."/>
            <person name="Lindquist E."/>
            <person name="Shapiro H."/>
            <person name="Lucas S.M."/>
            <person name="Grimwood J."/>
            <person name="Schmutz J."/>
            <person name="Cardol P."/>
            <person name="Cerutti H."/>
            <person name="Chanfreau G."/>
            <person name="Chen C.L."/>
            <person name="Cognat V."/>
            <person name="Croft M.T."/>
            <person name="Dent R."/>
            <person name="Dutcher S."/>
            <person name="Fernandez E."/>
            <person name="Fukuzawa H."/>
            <person name="Gonzalez-Ballester D."/>
            <person name="Gonzalez-Halphen D."/>
            <person name="Hallmann A."/>
            <person name="Hanikenne M."/>
            <person name="Hippler M."/>
            <person name="Inwood W."/>
            <person name="Jabbari K."/>
            <person name="Kalanon M."/>
            <person name="Kuras R."/>
            <person name="Lefebvre P.A."/>
            <person name="Lemaire S.D."/>
            <person name="Lobanov A.V."/>
            <person name="Lohr M."/>
            <person name="Manuell A."/>
            <person name="Meier I."/>
            <person name="Mets L."/>
            <person name="Mittag M."/>
            <person name="Mittelmeier T."/>
            <person name="Moroney J.V."/>
            <person name="Moseley J."/>
            <person name="Napoli C."/>
            <person name="Nedelcu A.M."/>
            <person name="Niyogi K."/>
            <person name="Novoselov S.V."/>
            <person name="Paulsen I.T."/>
            <person name="Pazour G."/>
            <person name="Purton S."/>
            <person name="Ral J.P."/>
            <person name="Riano-Pachon D.M."/>
            <person name="Riekhof W."/>
            <person name="Rymarquis L."/>
            <person name="Schroda M."/>
            <person name="Stern D."/>
            <person name="Umen J."/>
            <person name="Willows R."/>
            <person name="Wilson N."/>
            <person name="Zimmer S.L."/>
            <person name="Allmer J."/>
            <person name="Balk J."/>
            <person name="Bisova K."/>
            <person name="Chen C.J."/>
            <person name="Elias M."/>
            <person name="Gendler K."/>
            <person name="Hauser C."/>
            <person name="Lamb M.R."/>
            <person name="Ledford H."/>
            <person name="Long J.C."/>
            <person name="Minagawa J."/>
            <person name="Page M.D."/>
            <person name="Pan J."/>
            <person name="Pootakham W."/>
            <person name="Roje S."/>
            <person name="Rose A."/>
            <person name="Stahlberg E."/>
            <person name="Terauchi A.M."/>
            <person name="Yang P."/>
            <person name="Ball S."/>
            <person name="Bowler C."/>
            <person name="Dieckmann C.L."/>
            <person name="Gladyshev V.N."/>
            <person name="Green P."/>
            <person name="Jorgensen R."/>
            <person name="Mayfield S."/>
            <person name="Mueller-Roeber B."/>
            <person name="Rajamani S."/>
            <person name="Sayre R.T."/>
            <person name="Brokstein P."/>
            <person name="Dubchak I."/>
            <person name="Goodstein D."/>
            <person name="Hornick L."/>
            <person name="Huang Y.W."/>
            <person name="Jhaveri J."/>
            <person name="Luo Y."/>
            <person name="Martinez D."/>
            <person name="Ngau W.C."/>
            <person name="Otillar B."/>
            <person name="Poliakov A."/>
            <person name="Porter A."/>
            <person name="Szajkowski L."/>
            <person name="Werner G."/>
            <person name="Zhou K."/>
            <person name="Grigoriev I.V."/>
            <person name="Rokhsar D.S."/>
            <person name="Grossman A.R."/>
        </authorList>
    </citation>
    <scope>NUCLEOTIDE SEQUENCE [LARGE SCALE GENOMIC DNA]</scope>
    <source>
        <strain evidence="3">CC-503</strain>
    </source>
</reference>
<dbReference type="PANTHER" id="PTHR34776:SF1">
    <property type="entry name" value="F17F16.3 PROTEIN"/>
    <property type="match status" value="1"/>
</dbReference>
<feature type="compositionally biased region" description="Low complexity" evidence="1">
    <location>
        <begin position="596"/>
        <end position="606"/>
    </location>
</feature>
<feature type="region of interest" description="Disordered" evidence="1">
    <location>
        <begin position="1"/>
        <end position="143"/>
    </location>
</feature>
<evidence type="ECO:0000313" key="3">
    <source>
        <dbReference type="Proteomes" id="UP000006906"/>
    </source>
</evidence>
<feature type="region of interest" description="Disordered" evidence="1">
    <location>
        <begin position="475"/>
        <end position="541"/>
    </location>
</feature>
<dbReference type="KEGG" id="cre:CHLRE_07g325721v5"/>
<feature type="compositionally biased region" description="Basic and acidic residues" evidence="1">
    <location>
        <begin position="17"/>
        <end position="26"/>
    </location>
</feature>
<organism evidence="2 3">
    <name type="scientific">Chlamydomonas reinhardtii</name>
    <name type="common">Chlamydomonas smithii</name>
    <dbReference type="NCBI Taxonomy" id="3055"/>
    <lineage>
        <taxon>Eukaryota</taxon>
        <taxon>Viridiplantae</taxon>
        <taxon>Chlorophyta</taxon>
        <taxon>core chlorophytes</taxon>
        <taxon>Chlorophyceae</taxon>
        <taxon>CS clade</taxon>
        <taxon>Chlamydomonadales</taxon>
        <taxon>Chlamydomonadaceae</taxon>
        <taxon>Chlamydomonas</taxon>
    </lineage>
</organism>
<feature type="compositionally biased region" description="Gly residues" evidence="1">
    <location>
        <begin position="63"/>
        <end position="76"/>
    </location>
</feature>
<dbReference type="InParanoid" id="A0A2K3DJC7"/>
<dbReference type="PANTHER" id="PTHR34776">
    <property type="entry name" value="F17F16.3 PROTEIN"/>
    <property type="match status" value="1"/>
</dbReference>
<protein>
    <submittedName>
        <fullName evidence="2">Uncharacterized protein</fullName>
    </submittedName>
</protein>
<sequence length="683" mass="67888">MPSKKKGAQRSGAGAEGARDDAHSNEQPDSETAAAATGLDEPASEASGYRSDVSSDDDDDVGAEGGGGDGTSGSGTSGAEAMGPDLGSDVELDPGEVAAAIRRRRQVEQEEQEQRGGAAGGGEGREGGGGGGGGGAGPLPEGELEEGHIYFFYRPKVQQQHPASLNDTARFYMILQPTARSEQQQQQQQQHQHQQQPEGKEEGEPAGGGGAGAAVGAGTAAAAAPMPGEGDAGGGGAEPPAHLASSDTAAEAREGDRPPEDKNGGGSAGGKGGGAAAQQQQPGPLPCRLLVVGKKRMPDAARHERFFGFVEAVASSVPELTSGLGERRYNTKTRGERTQPAARAAGRGMYALFSRSHGARSAPHAELAYVLQLPAGGPGPVQQELRIAEEARYVLKIKNPTGVQPPGRPSAGPEPAYSRQQMDRFEAAGTSWLDAAEDLSLLDVAGTEFVLIGAREQPLGHVDEAPAAHLLQAAQQEQQQLLQQQAEAGQQPEGQESAGADPQAGGGAAGAGAGGGGGRGGGGRGVGGKRSRGGSVGGGGGGGGDVAVSAAAEVAGGGGGGEASERTGMPAGTSPAGGGHKHRGAQAQPSKRAKVKGATAATDVAGASGGGGDGSSGGTVPESQVERKQQQAMAAKLEMEIGAVAEGSEGAGTPPGAMHADWAAEGQQRHTIVTAPAETGQWA</sequence>
<name>A0A2K3DJC7_CHLRE</name>
<dbReference type="Gramene" id="PNW80644">
    <property type="protein sequence ID" value="PNW80644"/>
    <property type="gene ID" value="CHLRE_07g325721v5"/>
</dbReference>
<accession>A0A2K3DJC7</accession>
<feature type="compositionally biased region" description="Gly residues" evidence="1">
    <location>
        <begin position="264"/>
        <end position="275"/>
    </location>
</feature>
<dbReference type="RefSeq" id="XP_042922621.1">
    <property type="nucleotide sequence ID" value="XM_043064054.1"/>
</dbReference>
<feature type="region of interest" description="Disordered" evidence="1">
    <location>
        <begin position="159"/>
        <end position="283"/>
    </location>
</feature>
<keyword evidence="3" id="KW-1185">Reference proteome</keyword>
<dbReference type="GeneID" id="66054007"/>
<feature type="compositionally biased region" description="Gly residues" evidence="1">
    <location>
        <begin position="117"/>
        <end position="137"/>
    </location>
</feature>
<feature type="compositionally biased region" description="Low complexity" evidence="1">
    <location>
        <begin position="182"/>
        <end position="197"/>
    </location>
</feature>
<feature type="compositionally biased region" description="Low complexity" evidence="1">
    <location>
        <begin position="475"/>
        <end position="500"/>
    </location>
</feature>